<evidence type="ECO:0000313" key="1">
    <source>
        <dbReference type="EMBL" id="CAF5136877.1"/>
    </source>
</evidence>
<organism evidence="1 2">
    <name type="scientific">Rotaria socialis</name>
    <dbReference type="NCBI Taxonomy" id="392032"/>
    <lineage>
        <taxon>Eukaryota</taxon>
        <taxon>Metazoa</taxon>
        <taxon>Spiralia</taxon>
        <taxon>Gnathifera</taxon>
        <taxon>Rotifera</taxon>
        <taxon>Eurotatoria</taxon>
        <taxon>Bdelloidea</taxon>
        <taxon>Philodinida</taxon>
        <taxon>Philodinidae</taxon>
        <taxon>Rotaria</taxon>
    </lineage>
</organism>
<dbReference type="Proteomes" id="UP000663848">
    <property type="component" value="Unassembled WGS sequence"/>
</dbReference>
<protein>
    <submittedName>
        <fullName evidence="1">Uncharacterized protein</fullName>
    </submittedName>
</protein>
<proteinExistence type="predicted"/>
<reference evidence="1" key="1">
    <citation type="submission" date="2021-02" db="EMBL/GenBank/DDBJ databases">
        <authorList>
            <person name="Nowell W R."/>
        </authorList>
    </citation>
    <scope>NUCLEOTIDE SEQUENCE</scope>
</reference>
<dbReference type="AlphaFoldDB" id="A0A822G558"/>
<gene>
    <name evidence="1" type="ORF">QYT958_LOCUS47354</name>
</gene>
<sequence>MANREKIIFNSISTSRLMSIGIPVTKTKLSDIHIDQLMEHINDYEQQNQIKKALIL</sequence>
<name>A0A822G558_9BILA</name>
<feature type="non-terminal residue" evidence="1">
    <location>
        <position position="56"/>
    </location>
</feature>
<accession>A0A822G558</accession>
<evidence type="ECO:0000313" key="2">
    <source>
        <dbReference type="Proteomes" id="UP000663848"/>
    </source>
</evidence>
<dbReference type="EMBL" id="CAJOBR010088593">
    <property type="protein sequence ID" value="CAF5136877.1"/>
    <property type="molecule type" value="Genomic_DNA"/>
</dbReference>
<comment type="caution">
    <text evidence="1">The sequence shown here is derived from an EMBL/GenBank/DDBJ whole genome shotgun (WGS) entry which is preliminary data.</text>
</comment>